<keyword evidence="1" id="KW-0175">Coiled coil</keyword>
<evidence type="ECO:0000313" key="2">
    <source>
        <dbReference type="EMBL" id="CAI9917337.1"/>
    </source>
</evidence>
<reference evidence="2" key="1">
    <citation type="submission" date="2023-06" db="EMBL/GenBank/DDBJ databases">
        <authorList>
            <person name="Kurt Z."/>
        </authorList>
    </citation>
    <scope>NUCLEOTIDE SEQUENCE</scope>
</reference>
<dbReference type="EMBL" id="CATOUU010000128">
    <property type="protein sequence ID" value="CAI9917337.1"/>
    <property type="molecule type" value="Genomic_DNA"/>
</dbReference>
<evidence type="ECO:0000313" key="4">
    <source>
        <dbReference type="EMBL" id="CAL6089105.1"/>
    </source>
</evidence>
<dbReference type="AlphaFoldDB" id="A0AA86TJ03"/>
<evidence type="ECO:0000313" key="5">
    <source>
        <dbReference type="EMBL" id="CAL6109439.1"/>
    </source>
</evidence>
<dbReference type="Proteomes" id="UP001642409">
    <property type="component" value="Unassembled WGS sequence"/>
</dbReference>
<comment type="caution">
    <text evidence="2">The sequence shown here is derived from an EMBL/GenBank/DDBJ whole genome shotgun (WGS) entry which is preliminary data.</text>
</comment>
<reference evidence="4 6" key="2">
    <citation type="submission" date="2024-07" db="EMBL/GenBank/DDBJ databases">
        <authorList>
            <person name="Akdeniz Z."/>
        </authorList>
    </citation>
    <scope>NUCLEOTIDE SEQUENCE [LARGE SCALE GENOMIC DNA]</scope>
</reference>
<evidence type="ECO:0000256" key="1">
    <source>
        <dbReference type="SAM" id="Coils"/>
    </source>
</evidence>
<dbReference type="EMBL" id="CAXDID020000415">
    <property type="protein sequence ID" value="CAL6089105.1"/>
    <property type="molecule type" value="Genomic_DNA"/>
</dbReference>
<dbReference type="EMBL" id="CATOUU010000650">
    <property type="protein sequence ID" value="CAI9937737.1"/>
    <property type="molecule type" value="Genomic_DNA"/>
</dbReference>
<keyword evidence="6" id="KW-1185">Reference proteome</keyword>
<feature type="coiled-coil region" evidence="1">
    <location>
        <begin position="165"/>
        <end position="228"/>
    </location>
</feature>
<evidence type="ECO:0000313" key="3">
    <source>
        <dbReference type="EMBL" id="CAI9937737.1"/>
    </source>
</evidence>
<protein>
    <submittedName>
        <fullName evidence="4">Hypothetical_protein</fullName>
    </submittedName>
</protein>
<organism evidence="2">
    <name type="scientific">Hexamita inflata</name>
    <dbReference type="NCBI Taxonomy" id="28002"/>
    <lineage>
        <taxon>Eukaryota</taxon>
        <taxon>Metamonada</taxon>
        <taxon>Diplomonadida</taxon>
        <taxon>Hexamitidae</taxon>
        <taxon>Hexamitinae</taxon>
        <taxon>Hexamita</taxon>
    </lineage>
</organism>
<name>A0AA86TJ03_9EUKA</name>
<gene>
    <name evidence="3" type="ORF">HINF_LOCUS25382</name>
    <name evidence="2" type="ORF">HINF_LOCUS4982</name>
    <name evidence="4" type="ORF">HINF_LOCUS64590</name>
    <name evidence="5" type="ORF">HINF_LOCUS75446</name>
</gene>
<proteinExistence type="predicted"/>
<sequence length="334" mass="39428">MLQKEFVSKSPSIDEDRDVHLVFNPIGATEISLNPQLDPVQMRMLPVEQRRILNEQYRCKRAQEEQINAILRAKMIYEATVESTTALIERQKLRSEVLINQQSRNDSQLSAKATELEIQRAEKIQQMQLAQAKAEQAHIQQLVAQKQRSVVPQSSKNHPPVSRLVKQATALVNNKQKRAHKIEQRENALKNQQIEYLLKLKTQEANQKKQSEELIQQQKQQNATKTRRTVLFGEKMDELHFKTEEKREKQLKTESIKLKEKYEKEKEIGFDSKQAQKDRIRQITELKSQMRKENNAKYQEQLKNDFEVETKRQQQQEARKIIETQRIIQRLKSE</sequence>
<dbReference type="EMBL" id="CAXDID020000668">
    <property type="protein sequence ID" value="CAL6109439.1"/>
    <property type="molecule type" value="Genomic_DNA"/>
</dbReference>
<accession>A0AA86TJ03</accession>
<evidence type="ECO:0000313" key="6">
    <source>
        <dbReference type="Proteomes" id="UP001642409"/>
    </source>
</evidence>